<comment type="caution">
    <text evidence="1">The sequence shown here is derived from an EMBL/GenBank/DDBJ whole genome shotgun (WGS) entry which is preliminary data.</text>
</comment>
<keyword evidence="2" id="KW-1185">Reference proteome</keyword>
<reference evidence="1" key="1">
    <citation type="submission" date="2021-02" db="EMBL/GenBank/DDBJ databases">
        <authorList>
            <consortium name="DOE Joint Genome Institute"/>
            <person name="Ahrendt S."/>
            <person name="Looney B.P."/>
            <person name="Miyauchi S."/>
            <person name="Morin E."/>
            <person name="Drula E."/>
            <person name="Courty P.E."/>
            <person name="Chicoki N."/>
            <person name="Fauchery L."/>
            <person name="Kohler A."/>
            <person name="Kuo A."/>
            <person name="Labutti K."/>
            <person name="Pangilinan J."/>
            <person name="Lipzen A."/>
            <person name="Riley R."/>
            <person name="Andreopoulos W."/>
            <person name="He G."/>
            <person name="Johnson J."/>
            <person name="Barry K.W."/>
            <person name="Grigoriev I.V."/>
            <person name="Nagy L."/>
            <person name="Hibbett D."/>
            <person name="Henrissat B."/>
            <person name="Matheny P.B."/>
            <person name="Labbe J."/>
            <person name="Martin F."/>
        </authorList>
    </citation>
    <scope>NUCLEOTIDE SEQUENCE</scope>
    <source>
        <strain evidence="1">EC-137</strain>
    </source>
</reference>
<dbReference type="EMBL" id="MU273485">
    <property type="protein sequence ID" value="KAI0035412.1"/>
    <property type="molecule type" value="Genomic_DNA"/>
</dbReference>
<evidence type="ECO:0000313" key="2">
    <source>
        <dbReference type="Proteomes" id="UP000814128"/>
    </source>
</evidence>
<accession>A0ACB8QUS0</accession>
<proteinExistence type="predicted"/>
<name>A0ACB8QUS0_9AGAM</name>
<organism evidence="1 2">
    <name type="scientific">Vararia minispora EC-137</name>
    <dbReference type="NCBI Taxonomy" id="1314806"/>
    <lineage>
        <taxon>Eukaryota</taxon>
        <taxon>Fungi</taxon>
        <taxon>Dikarya</taxon>
        <taxon>Basidiomycota</taxon>
        <taxon>Agaricomycotina</taxon>
        <taxon>Agaricomycetes</taxon>
        <taxon>Russulales</taxon>
        <taxon>Lachnocladiaceae</taxon>
        <taxon>Vararia</taxon>
    </lineage>
</organism>
<evidence type="ECO:0000313" key="1">
    <source>
        <dbReference type="EMBL" id="KAI0035412.1"/>
    </source>
</evidence>
<gene>
    <name evidence="1" type="ORF">K488DRAFT_76652</name>
</gene>
<reference evidence="1" key="2">
    <citation type="journal article" date="2022" name="New Phytol.">
        <title>Evolutionary transition to the ectomycorrhizal habit in the genomes of a hyperdiverse lineage of mushroom-forming fungi.</title>
        <authorList>
            <person name="Looney B."/>
            <person name="Miyauchi S."/>
            <person name="Morin E."/>
            <person name="Drula E."/>
            <person name="Courty P.E."/>
            <person name="Kohler A."/>
            <person name="Kuo A."/>
            <person name="LaButti K."/>
            <person name="Pangilinan J."/>
            <person name="Lipzen A."/>
            <person name="Riley R."/>
            <person name="Andreopoulos W."/>
            <person name="He G."/>
            <person name="Johnson J."/>
            <person name="Nolan M."/>
            <person name="Tritt A."/>
            <person name="Barry K.W."/>
            <person name="Grigoriev I.V."/>
            <person name="Nagy L.G."/>
            <person name="Hibbett D."/>
            <person name="Henrissat B."/>
            <person name="Matheny P.B."/>
            <person name="Labbe J."/>
            <person name="Martin F.M."/>
        </authorList>
    </citation>
    <scope>NUCLEOTIDE SEQUENCE</scope>
    <source>
        <strain evidence="1">EC-137</strain>
    </source>
</reference>
<sequence length="226" mass="23554">MARPLALLVAVSAHLAWTAQVPLANGGVAFYDPGDHGGSMLDNAGDGLGEPLNVIISGLSSPEVLTYDGLINYARAIDFSTECFNIHLGNPMTADLGDGRGPTNQTVELRQDYDNAGVGTCLESLVGGNHFRVWQQNGSLANSGAMFLAVSKEEPATENHDIIPDGYNLGRDALVASAVGNRTRHGVKYQTTAVDVTGLMPAGSTGINHGIAVDGIVSVLTVRIAE</sequence>
<dbReference type="Proteomes" id="UP000814128">
    <property type="component" value="Unassembled WGS sequence"/>
</dbReference>
<protein>
    <submittedName>
        <fullName evidence="1">Uncharacterized protein</fullName>
    </submittedName>
</protein>